<keyword evidence="2" id="KW-1185">Reference proteome</keyword>
<protein>
    <submittedName>
        <fullName evidence="1">Uncharacterized protein</fullName>
    </submittedName>
</protein>
<reference evidence="1 2" key="1">
    <citation type="journal article" date="2020" name="G3 (Bethesda)">
        <title>Improved Reference Genome for Cyclotella cryptica CCMP332, a Model for Cell Wall Morphogenesis, Salinity Adaptation, and Lipid Production in Diatoms (Bacillariophyta).</title>
        <authorList>
            <person name="Roberts W.R."/>
            <person name="Downey K.M."/>
            <person name="Ruck E.C."/>
            <person name="Traller J.C."/>
            <person name="Alverson A.J."/>
        </authorList>
    </citation>
    <scope>NUCLEOTIDE SEQUENCE [LARGE SCALE GENOMIC DNA]</scope>
    <source>
        <strain evidence="1 2">CCMP332</strain>
    </source>
</reference>
<proteinExistence type="predicted"/>
<dbReference type="Proteomes" id="UP001516023">
    <property type="component" value="Unassembled WGS sequence"/>
</dbReference>
<name>A0ABD3P6E1_9STRA</name>
<gene>
    <name evidence="1" type="ORF">HJC23_002855</name>
</gene>
<sequence>MKAYTSVPISLLLRPTPSFAFRYVSHSCPFKLIPRNNDAVSKFITSISRRRHHHPLSMASNYCIPSSSLLASSSIVGGDYAGLSATFSRKSGELIPVPDNLVPQAMLEWGDIPSHLETLTSENENENGMERTTVTVLPEVGCGIDNLETTKKVQVYAVDNTRWHTNGLKEGENQVVTIDRSKNMQSLDLETIFQTADERVTDNRENKMYQRRIRVSFSLDFSTTSVLSTDISMQVERQWSQKSTRGTAWTGEASNSGGLDARTVMSYIGKDIVYGDVFSVKREKQNVDRWDILGDNSVDVLSGEWIQSMVLPGSGSTQQCQRHRSEGDFGLASITENSGITTMRLPQNILVRFGCGLDIPGSSTLKEWAIEVSHFDSANVVNEIDESMHKKHRRRVVLRVFGELEGNGNKEQSTYYYWTEVKR</sequence>
<comment type="caution">
    <text evidence="1">The sequence shown here is derived from an EMBL/GenBank/DDBJ whole genome shotgun (WGS) entry which is preliminary data.</text>
</comment>
<organism evidence="1 2">
    <name type="scientific">Cyclotella cryptica</name>
    <dbReference type="NCBI Taxonomy" id="29204"/>
    <lineage>
        <taxon>Eukaryota</taxon>
        <taxon>Sar</taxon>
        <taxon>Stramenopiles</taxon>
        <taxon>Ochrophyta</taxon>
        <taxon>Bacillariophyta</taxon>
        <taxon>Coscinodiscophyceae</taxon>
        <taxon>Thalassiosirophycidae</taxon>
        <taxon>Stephanodiscales</taxon>
        <taxon>Stephanodiscaceae</taxon>
        <taxon>Cyclotella</taxon>
    </lineage>
</organism>
<dbReference type="AlphaFoldDB" id="A0ABD3P6E1"/>
<evidence type="ECO:0000313" key="2">
    <source>
        <dbReference type="Proteomes" id="UP001516023"/>
    </source>
</evidence>
<accession>A0ABD3P6E1</accession>
<evidence type="ECO:0000313" key="1">
    <source>
        <dbReference type="EMBL" id="KAL3783428.1"/>
    </source>
</evidence>
<dbReference type="EMBL" id="JABMIG020000261">
    <property type="protein sequence ID" value="KAL3783428.1"/>
    <property type="molecule type" value="Genomic_DNA"/>
</dbReference>